<protein>
    <submittedName>
        <fullName evidence="5">FtsK/SpoIIIE domain-containing protein</fullName>
    </submittedName>
</protein>
<evidence type="ECO:0000256" key="1">
    <source>
        <dbReference type="ARBA" id="ARBA00022741"/>
    </source>
</evidence>
<keyword evidence="2 3" id="KW-0067">ATP-binding</keyword>
<gene>
    <name evidence="5" type="ORF">ACFO8M_01305</name>
</gene>
<dbReference type="PANTHER" id="PTHR22683">
    <property type="entry name" value="SPORULATION PROTEIN RELATED"/>
    <property type="match status" value="1"/>
</dbReference>
<dbReference type="InterPro" id="IPR027417">
    <property type="entry name" value="P-loop_NTPase"/>
</dbReference>
<comment type="caution">
    <text evidence="5">The sequence shown here is derived from an EMBL/GenBank/DDBJ whole genome shotgun (WGS) entry which is preliminary data.</text>
</comment>
<evidence type="ECO:0000256" key="3">
    <source>
        <dbReference type="PROSITE-ProRule" id="PRU00289"/>
    </source>
</evidence>
<dbReference type="PANTHER" id="PTHR22683:SF41">
    <property type="entry name" value="DNA TRANSLOCASE FTSK"/>
    <property type="match status" value="1"/>
</dbReference>
<dbReference type="SUPFAM" id="SSF52540">
    <property type="entry name" value="P-loop containing nucleoside triphosphate hydrolases"/>
    <property type="match status" value="1"/>
</dbReference>
<dbReference type="Pfam" id="PF01580">
    <property type="entry name" value="FtsK_SpoIIIE"/>
    <property type="match status" value="1"/>
</dbReference>
<evidence type="ECO:0000256" key="2">
    <source>
        <dbReference type="ARBA" id="ARBA00022840"/>
    </source>
</evidence>
<dbReference type="RefSeq" id="WP_387969441.1">
    <property type="nucleotide sequence ID" value="NZ_JBHRWO010000004.1"/>
</dbReference>
<sequence length="852" mass="90776">MTWRTELERVAARLREAAGAADLAERLLTDDAARLAATGVEQRRSEIAERLRAIAVQAATGWLGLDLAAVGPNTPVWTEEPSGAAVRIGTAEIDDAPAFPALAGLLGKGHLVCDGDAADPRVAGMLQSLLLRITAAHPNLEVSLVDGVTLGQVFAPATALVDAGIAGPVATDHLALGRVLTAAEKRLTELRDIAARGQSIADRPFHLIVIAGLPPEVGKSTRERLAALAHAGPSARCHLVLCGWRNLPHREQLPAIEHATYLSCNENDVRLGNLPLPVRLDAAPSPSLARAVYGSRAQQRKEAGELSVADLVPEELWSASSRDGLTTVIGRDQAGRATGGDVEVAFDDATPHWLIGGRTGGGKTVFLLDVLYGLATRYSPEELELYLLDFKEGVSFTEFTPSHLDPSWIPHVRAVGVESDREYGVAVLGALRAELSRRAGLMKRAGATRLARLRELRPDVPLPRIVAVVDEFHVLFAGNDRLAGEAVAHLEELARKGRSYGVHLVLASQTISGIEALYSKKDSIFGQFPLRVALPGAKHLLDEGNDAADGISVGQAVINDAGGIKGRNRTCRFPDASSAEDLLTGLRRELWERRDSDVEPVVFRGFDEQHLEDDPRFADLAPTHAPVALLGRAVDVHMSSVGYQFDRSPGRHLAVLGTSVVAADVLAAAAISLGRQHEPGSVAFEVVATAAGVEDTARKVAEELAGGGHECRQLAPGSILGGKRDKPTYLVWFGADGADGKPGALRELMLHGPADGVHVLGWWRGARRFLDDIGGSAGREHCAGVVALNIAANDLAAITGGYERSWEARTNRCLVIDRHAGTETLTVPFVRPGRLDGLPVQDAQQTRKVETL</sequence>
<feature type="domain" description="FtsK" evidence="4">
    <location>
        <begin position="339"/>
        <end position="543"/>
    </location>
</feature>
<keyword evidence="1 3" id="KW-0547">Nucleotide-binding</keyword>
<reference evidence="6" key="1">
    <citation type="journal article" date="2019" name="Int. J. Syst. Evol. Microbiol.">
        <title>The Global Catalogue of Microorganisms (GCM) 10K type strain sequencing project: providing services to taxonomists for standard genome sequencing and annotation.</title>
        <authorList>
            <consortium name="The Broad Institute Genomics Platform"/>
            <consortium name="The Broad Institute Genome Sequencing Center for Infectious Disease"/>
            <person name="Wu L."/>
            <person name="Ma J."/>
        </authorList>
    </citation>
    <scope>NUCLEOTIDE SEQUENCE [LARGE SCALE GENOMIC DNA]</scope>
    <source>
        <strain evidence="6">CGMCC 4.7396</strain>
    </source>
</reference>
<dbReference type="PROSITE" id="PS50901">
    <property type="entry name" value="FTSK"/>
    <property type="match status" value="1"/>
</dbReference>
<proteinExistence type="predicted"/>
<feature type="binding site" evidence="3">
    <location>
        <begin position="357"/>
        <end position="364"/>
    </location>
    <ligand>
        <name>ATP</name>
        <dbReference type="ChEBI" id="CHEBI:30616"/>
    </ligand>
</feature>
<organism evidence="5 6">
    <name type="scientific">Glycomyces rhizosphaerae</name>
    <dbReference type="NCBI Taxonomy" id="2054422"/>
    <lineage>
        <taxon>Bacteria</taxon>
        <taxon>Bacillati</taxon>
        <taxon>Actinomycetota</taxon>
        <taxon>Actinomycetes</taxon>
        <taxon>Glycomycetales</taxon>
        <taxon>Glycomycetaceae</taxon>
        <taxon>Glycomyces</taxon>
    </lineage>
</organism>
<dbReference type="InterPro" id="IPR050206">
    <property type="entry name" value="FtsK/SpoIIIE/SftA"/>
</dbReference>
<evidence type="ECO:0000313" key="6">
    <source>
        <dbReference type="Proteomes" id="UP001595712"/>
    </source>
</evidence>
<evidence type="ECO:0000313" key="5">
    <source>
        <dbReference type="EMBL" id="MFC3491124.1"/>
    </source>
</evidence>
<name>A0ABV7PRE4_9ACTN</name>
<dbReference type="InterPro" id="IPR002543">
    <property type="entry name" value="FtsK_dom"/>
</dbReference>
<dbReference type="EMBL" id="JBHRWO010000004">
    <property type="protein sequence ID" value="MFC3491124.1"/>
    <property type="molecule type" value="Genomic_DNA"/>
</dbReference>
<dbReference type="Proteomes" id="UP001595712">
    <property type="component" value="Unassembled WGS sequence"/>
</dbReference>
<evidence type="ECO:0000259" key="4">
    <source>
        <dbReference type="PROSITE" id="PS50901"/>
    </source>
</evidence>
<dbReference type="Gene3D" id="3.40.50.300">
    <property type="entry name" value="P-loop containing nucleotide triphosphate hydrolases"/>
    <property type="match status" value="1"/>
</dbReference>
<keyword evidence="6" id="KW-1185">Reference proteome</keyword>
<dbReference type="CDD" id="cd01127">
    <property type="entry name" value="TrwB_TraG_TraD_VirD4"/>
    <property type="match status" value="1"/>
</dbReference>
<accession>A0ABV7PRE4</accession>